<sequence length="64" mass="7342">MHHDDPIQAVRDRLRGFLRGDADVRDSDVTDGMPTPPELPELPDWDEPLPRDRWGRVKRGVQVG</sequence>
<dbReference type="RefSeq" id="WP_358357207.1">
    <property type="nucleotide sequence ID" value="NZ_JBEZFP010000066.1"/>
</dbReference>
<keyword evidence="3" id="KW-1185">Reference proteome</keyword>
<dbReference type="Proteomes" id="UP001551482">
    <property type="component" value="Unassembled WGS sequence"/>
</dbReference>
<dbReference type="EMBL" id="JBEZFP010000066">
    <property type="protein sequence ID" value="MEU8136565.1"/>
    <property type="molecule type" value="Genomic_DNA"/>
</dbReference>
<evidence type="ECO:0000313" key="3">
    <source>
        <dbReference type="Proteomes" id="UP001551482"/>
    </source>
</evidence>
<gene>
    <name evidence="2" type="ORF">AB0C36_24020</name>
</gene>
<accession>A0ABV3DLD7</accession>
<protein>
    <submittedName>
        <fullName evidence="2">Uncharacterized protein</fullName>
    </submittedName>
</protein>
<evidence type="ECO:0000313" key="2">
    <source>
        <dbReference type="EMBL" id="MEU8136565.1"/>
    </source>
</evidence>
<name>A0ABV3DLD7_9ACTN</name>
<organism evidence="2 3">
    <name type="scientific">Streptodolium elevatio</name>
    <dbReference type="NCBI Taxonomy" id="3157996"/>
    <lineage>
        <taxon>Bacteria</taxon>
        <taxon>Bacillati</taxon>
        <taxon>Actinomycetota</taxon>
        <taxon>Actinomycetes</taxon>
        <taxon>Kitasatosporales</taxon>
        <taxon>Streptomycetaceae</taxon>
        <taxon>Streptodolium</taxon>
    </lineage>
</organism>
<comment type="caution">
    <text evidence="2">The sequence shown here is derived from an EMBL/GenBank/DDBJ whole genome shotgun (WGS) entry which is preliminary data.</text>
</comment>
<evidence type="ECO:0000256" key="1">
    <source>
        <dbReference type="SAM" id="MobiDB-lite"/>
    </source>
</evidence>
<reference evidence="2 3" key="1">
    <citation type="submission" date="2024-06" db="EMBL/GenBank/DDBJ databases">
        <title>The Natural Products Discovery Center: Release of the First 8490 Sequenced Strains for Exploring Actinobacteria Biosynthetic Diversity.</title>
        <authorList>
            <person name="Kalkreuter E."/>
            <person name="Kautsar S.A."/>
            <person name="Yang D."/>
            <person name="Bader C.D."/>
            <person name="Teijaro C.N."/>
            <person name="Fluegel L."/>
            <person name="Davis C.M."/>
            <person name="Simpson J.R."/>
            <person name="Lauterbach L."/>
            <person name="Steele A.D."/>
            <person name="Gui C."/>
            <person name="Meng S."/>
            <person name="Li G."/>
            <person name="Viehrig K."/>
            <person name="Ye F."/>
            <person name="Su P."/>
            <person name="Kiefer A.F."/>
            <person name="Nichols A."/>
            <person name="Cepeda A.J."/>
            <person name="Yan W."/>
            <person name="Fan B."/>
            <person name="Jiang Y."/>
            <person name="Adhikari A."/>
            <person name="Zheng C.-J."/>
            <person name="Schuster L."/>
            <person name="Cowan T.M."/>
            <person name="Smanski M.J."/>
            <person name="Chevrette M.G."/>
            <person name="De Carvalho L.P.S."/>
            <person name="Shen B."/>
        </authorList>
    </citation>
    <scope>NUCLEOTIDE SEQUENCE [LARGE SCALE GENOMIC DNA]</scope>
    <source>
        <strain evidence="2 3">NPDC048946</strain>
    </source>
</reference>
<feature type="region of interest" description="Disordered" evidence="1">
    <location>
        <begin position="21"/>
        <end position="64"/>
    </location>
</feature>
<proteinExistence type="predicted"/>